<dbReference type="InterPro" id="IPR030678">
    <property type="entry name" value="Peptide/Ni-bd"/>
</dbReference>
<dbReference type="EMBL" id="QMIG01000004">
    <property type="protein sequence ID" value="RAW16441.1"/>
    <property type="molecule type" value="Genomic_DNA"/>
</dbReference>
<dbReference type="SUPFAM" id="SSF53850">
    <property type="entry name" value="Periplasmic binding protein-like II"/>
    <property type="match status" value="1"/>
</dbReference>
<dbReference type="GO" id="GO:0042597">
    <property type="term" value="C:periplasmic space"/>
    <property type="evidence" value="ECO:0007669"/>
    <property type="project" value="UniProtKB-ARBA"/>
</dbReference>
<name>A0A329QWB1_9ACTN</name>
<protein>
    <submittedName>
        <fullName evidence="9">ABC transporter substrate-binding protein</fullName>
    </submittedName>
</protein>
<dbReference type="GO" id="GO:0015833">
    <property type="term" value="P:peptide transport"/>
    <property type="evidence" value="ECO:0007669"/>
    <property type="project" value="TreeGrafter"/>
</dbReference>
<evidence type="ECO:0000256" key="2">
    <source>
        <dbReference type="ARBA" id="ARBA00005695"/>
    </source>
</evidence>
<evidence type="ECO:0000256" key="6">
    <source>
        <dbReference type="SAM" id="Phobius"/>
    </source>
</evidence>
<gene>
    <name evidence="9" type="ORF">DPM12_07405</name>
</gene>
<feature type="transmembrane region" description="Helical" evidence="6">
    <location>
        <begin position="609"/>
        <end position="628"/>
    </location>
</feature>
<dbReference type="GO" id="GO:0043190">
    <property type="term" value="C:ATP-binding cassette (ABC) transporter complex"/>
    <property type="evidence" value="ECO:0007669"/>
    <property type="project" value="InterPro"/>
</dbReference>
<dbReference type="CDD" id="cd00995">
    <property type="entry name" value="PBP2_NikA_DppA_OppA_like"/>
    <property type="match status" value="1"/>
</dbReference>
<keyword evidence="6" id="KW-0472">Membrane</keyword>
<accession>A0A329QWB1</accession>
<feature type="domain" description="Solute-binding protein family 5" evidence="8">
    <location>
        <begin position="100"/>
        <end position="474"/>
    </location>
</feature>
<dbReference type="InterPro" id="IPR039424">
    <property type="entry name" value="SBP_5"/>
</dbReference>
<evidence type="ECO:0000313" key="10">
    <source>
        <dbReference type="Proteomes" id="UP000250462"/>
    </source>
</evidence>
<organism evidence="9 10">
    <name type="scientific">Phytoactinopolyspora halophila</name>
    <dbReference type="NCBI Taxonomy" id="1981511"/>
    <lineage>
        <taxon>Bacteria</taxon>
        <taxon>Bacillati</taxon>
        <taxon>Actinomycetota</taxon>
        <taxon>Actinomycetes</taxon>
        <taxon>Jiangellales</taxon>
        <taxon>Jiangellaceae</taxon>
        <taxon>Phytoactinopolyspora</taxon>
    </lineage>
</organism>
<sequence>MCSSTRLRGTSRIMATTPIRRWRRMTAIALAPMLAAAAVAASPAFAADDDTSDATLVVGKVGLNDIPHLNPLDSGWVVQGEINHLMYDPLIRWSQEDFTPAPGLAEDWEVSDDGLTWTYHLNPDATWSDGEPVTAQDVVFTIDLMQTNDILNSRHGGLVDQMTSVEALDDHTVEITTDEPSAIMNHLNGLMPMPEHVWSEIDDPGEYTGEPGQPTSGAFQLTEYSPGERVVLTANENYWDEPVAYDELVFQSFETTEAAVQALQQGEIDFLDNLNPEQASALESNEDVTVSIQPSRHLENISFNTGARTKDGEEFGDGHPALTDPVVRQAIHHVIDKEQLVDIILDGNGTPGVSWVAPIFSEHFWDPGDERFEVSAERGNELLDEAGYDERTDDGIRIDPESGEPLNFRLQYHSDRPAYADIVDFLVDWIGELDIAVEPTPMETVPLNEELDAGNYDISTGGWNYGPDPSEDLAYLTCDRLPDEPEPTDLTFDFYCNEEVDALWEQQLRATDSEERAEAVKELQQIVYRDSPQIILYYDHAIEAYSNDWTGFGMLPESGGTIARQQGDYGYTQAVPADMAEDAAAGDGSADDGDDTAAASDDDGSNTGLIVAIVVVALIVIGGAIWLVRRRATAHERE</sequence>
<dbReference type="PANTHER" id="PTHR30290:SF10">
    <property type="entry name" value="PERIPLASMIC OLIGOPEPTIDE-BINDING PROTEIN-RELATED"/>
    <property type="match status" value="1"/>
</dbReference>
<dbReference type="GO" id="GO:1904680">
    <property type="term" value="F:peptide transmembrane transporter activity"/>
    <property type="evidence" value="ECO:0007669"/>
    <property type="project" value="TreeGrafter"/>
</dbReference>
<feature type="compositionally biased region" description="Acidic residues" evidence="5">
    <location>
        <begin position="589"/>
        <end position="602"/>
    </location>
</feature>
<dbReference type="InterPro" id="IPR000914">
    <property type="entry name" value="SBP_5_dom"/>
</dbReference>
<dbReference type="Gene3D" id="3.40.190.10">
    <property type="entry name" value="Periplasmic binding protein-like II"/>
    <property type="match status" value="1"/>
</dbReference>
<keyword evidence="6" id="KW-1133">Transmembrane helix</keyword>
<keyword evidence="10" id="KW-1185">Reference proteome</keyword>
<feature type="region of interest" description="Disordered" evidence="5">
    <location>
        <begin position="582"/>
        <end position="602"/>
    </location>
</feature>
<dbReference type="Proteomes" id="UP000250462">
    <property type="component" value="Unassembled WGS sequence"/>
</dbReference>
<keyword evidence="4 7" id="KW-0732">Signal</keyword>
<comment type="similarity">
    <text evidence="2">Belongs to the bacterial solute-binding protein 5 family.</text>
</comment>
<dbReference type="PIRSF" id="PIRSF002741">
    <property type="entry name" value="MppA"/>
    <property type="match status" value="1"/>
</dbReference>
<proteinExistence type="inferred from homology"/>
<dbReference type="Pfam" id="PF00496">
    <property type="entry name" value="SBP_bac_5"/>
    <property type="match status" value="1"/>
</dbReference>
<evidence type="ECO:0000256" key="3">
    <source>
        <dbReference type="ARBA" id="ARBA00022448"/>
    </source>
</evidence>
<feature type="signal peptide" evidence="7">
    <location>
        <begin position="1"/>
        <end position="46"/>
    </location>
</feature>
<dbReference type="GO" id="GO:0030313">
    <property type="term" value="C:cell envelope"/>
    <property type="evidence" value="ECO:0007669"/>
    <property type="project" value="UniProtKB-SubCell"/>
</dbReference>
<comment type="subcellular location">
    <subcellularLocation>
        <location evidence="1">Cell envelope</location>
    </subcellularLocation>
</comment>
<comment type="caution">
    <text evidence="9">The sequence shown here is derived from an EMBL/GenBank/DDBJ whole genome shotgun (WGS) entry which is preliminary data.</text>
</comment>
<keyword evidence="3" id="KW-0813">Transport</keyword>
<keyword evidence="6" id="KW-0812">Transmembrane</keyword>
<dbReference type="AlphaFoldDB" id="A0A329QWB1"/>
<dbReference type="PANTHER" id="PTHR30290">
    <property type="entry name" value="PERIPLASMIC BINDING COMPONENT OF ABC TRANSPORTER"/>
    <property type="match status" value="1"/>
</dbReference>
<evidence type="ECO:0000256" key="1">
    <source>
        <dbReference type="ARBA" id="ARBA00004196"/>
    </source>
</evidence>
<dbReference type="Gene3D" id="3.10.105.10">
    <property type="entry name" value="Dipeptide-binding Protein, Domain 3"/>
    <property type="match status" value="1"/>
</dbReference>
<evidence type="ECO:0000256" key="7">
    <source>
        <dbReference type="SAM" id="SignalP"/>
    </source>
</evidence>
<feature type="chain" id="PRO_5016465082" evidence="7">
    <location>
        <begin position="47"/>
        <end position="638"/>
    </location>
</feature>
<evidence type="ECO:0000256" key="4">
    <source>
        <dbReference type="ARBA" id="ARBA00022729"/>
    </source>
</evidence>
<reference evidence="9 10" key="1">
    <citation type="submission" date="2018-06" db="EMBL/GenBank/DDBJ databases">
        <title>Phytoactinopolyspora halophila sp. nov., a novel halophilic actinomycete isolated from a saline soil in China.</title>
        <authorList>
            <person name="Tang S.-K."/>
        </authorList>
    </citation>
    <scope>NUCLEOTIDE SEQUENCE [LARGE SCALE GENOMIC DNA]</scope>
    <source>
        <strain evidence="9 10">YIM 96934</strain>
    </source>
</reference>
<evidence type="ECO:0000259" key="8">
    <source>
        <dbReference type="Pfam" id="PF00496"/>
    </source>
</evidence>
<evidence type="ECO:0000313" key="9">
    <source>
        <dbReference type="EMBL" id="RAW16441.1"/>
    </source>
</evidence>
<evidence type="ECO:0000256" key="5">
    <source>
        <dbReference type="SAM" id="MobiDB-lite"/>
    </source>
</evidence>